<keyword evidence="4" id="KW-1185">Reference proteome</keyword>
<keyword evidence="2" id="KW-1133">Transmembrane helix</keyword>
<gene>
    <name evidence="3" type="ORF">EUX98_g4983</name>
</gene>
<proteinExistence type="predicted"/>
<dbReference type="SUPFAM" id="SSF51126">
    <property type="entry name" value="Pectin lyase-like"/>
    <property type="match status" value="1"/>
</dbReference>
<sequence>MASFNVSLDDSSPLISYAPASAWIDTPDNDTVLAQYQDQSLHVSAVKNATATLQFNGTGIWFYGGRSPDYGTYTLTVDNQVVSSGSSLASNVTAQQLLAAATSLGMGEHTAVLANAGTGAVDIDSVVFESEVGATSGAVSYAIIEDGSSNITYSGSDWAFASGSMFSNNGTHYTQTNGATASIMFDGDAVAVYGGASFDHGNYTVSLDGMLQQYNGGSDGQVRMYHPQTMLYFATNLGNGSHTLTFTNNAIGNASFLDIDQIGVYISPSYSNVTSSAAIASTLNGTYPAAQYPAMPQLQMAQADPAANASAAGAASTSSTKKGMSKSTLAALIIFSILAFVLITSLIVFLIKRRTKKIRKSKELSSPVLPMQEDPEKGLPFDNGPAYPIFKRDDSFVSSDNFDTQVSLNRSVSTRTSATKWSQFSTDSEETLKADPPTPKLTMPEPTSTPRLPPVTPLALSRTNLPPSPAQPPMPTPPAMPMPTPMHGRERSGSVSSDARSPGGSDYSDDDFASYYRDSVLGPGHNDAHPSATPTRPHRPPGLELQFSPVQL</sequence>
<feature type="transmembrane region" description="Helical" evidence="2">
    <location>
        <begin position="329"/>
        <end position="351"/>
    </location>
</feature>
<evidence type="ECO:0000256" key="2">
    <source>
        <dbReference type="SAM" id="Phobius"/>
    </source>
</evidence>
<name>A0A4S4MTL0_9APHY</name>
<evidence type="ECO:0008006" key="5">
    <source>
        <dbReference type="Google" id="ProtNLM"/>
    </source>
</evidence>
<feature type="compositionally biased region" description="Polar residues" evidence="1">
    <location>
        <begin position="410"/>
        <end position="426"/>
    </location>
</feature>
<evidence type="ECO:0000313" key="4">
    <source>
        <dbReference type="Proteomes" id="UP000308730"/>
    </source>
</evidence>
<keyword evidence="2" id="KW-0472">Membrane</keyword>
<dbReference type="Gene3D" id="2.60.120.260">
    <property type="entry name" value="Galactose-binding domain-like"/>
    <property type="match status" value="2"/>
</dbReference>
<dbReference type="EMBL" id="SGPM01000135">
    <property type="protein sequence ID" value="THH29205.1"/>
    <property type="molecule type" value="Genomic_DNA"/>
</dbReference>
<protein>
    <recommendedName>
        <fullName evidence="5">Transmembrane protein</fullName>
    </recommendedName>
</protein>
<dbReference type="OrthoDB" id="2576082at2759"/>
<accession>A0A4S4MTL0</accession>
<evidence type="ECO:0000256" key="1">
    <source>
        <dbReference type="SAM" id="MobiDB-lite"/>
    </source>
</evidence>
<dbReference type="CDD" id="cd12087">
    <property type="entry name" value="TM_EGFR-like"/>
    <property type="match status" value="1"/>
</dbReference>
<reference evidence="3 4" key="1">
    <citation type="submission" date="2019-02" db="EMBL/GenBank/DDBJ databases">
        <title>Genome sequencing of the rare red list fungi Antrodiella citrinella (Flaviporus citrinellus).</title>
        <authorList>
            <person name="Buettner E."/>
            <person name="Kellner H."/>
        </authorList>
    </citation>
    <scope>NUCLEOTIDE SEQUENCE [LARGE SCALE GENOMIC DNA]</scope>
    <source>
        <strain evidence="3 4">DSM 108506</strain>
    </source>
</reference>
<dbReference type="Proteomes" id="UP000308730">
    <property type="component" value="Unassembled WGS sequence"/>
</dbReference>
<dbReference type="InterPro" id="IPR011050">
    <property type="entry name" value="Pectin_lyase_fold/virulence"/>
</dbReference>
<comment type="caution">
    <text evidence="3">The sequence shown here is derived from an EMBL/GenBank/DDBJ whole genome shotgun (WGS) entry which is preliminary data.</text>
</comment>
<dbReference type="AlphaFoldDB" id="A0A4S4MTL0"/>
<keyword evidence="2" id="KW-0812">Transmembrane</keyword>
<feature type="compositionally biased region" description="Pro residues" evidence="1">
    <location>
        <begin position="466"/>
        <end position="484"/>
    </location>
</feature>
<evidence type="ECO:0000313" key="3">
    <source>
        <dbReference type="EMBL" id="THH29205.1"/>
    </source>
</evidence>
<feature type="region of interest" description="Disordered" evidence="1">
    <location>
        <begin position="361"/>
        <end position="384"/>
    </location>
</feature>
<organism evidence="3 4">
    <name type="scientific">Antrodiella citrinella</name>
    <dbReference type="NCBI Taxonomy" id="2447956"/>
    <lineage>
        <taxon>Eukaryota</taxon>
        <taxon>Fungi</taxon>
        <taxon>Dikarya</taxon>
        <taxon>Basidiomycota</taxon>
        <taxon>Agaricomycotina</taxon>
        <taxon>Agaricomycetes</taxon>
        <taxon>Polyporales</taxon>
        <taxon>Steccherinaceae</taxon>
        <taxon>Antrodiella</taxon>
    </lineage>
</organism>
<feature type="region of interest" description="Disordered" evidence="1">
    <location>
        <begin position="410"/>
        <end position="552"/>
    </location>
</feature>